<evidence type="ECO:0000313" key="3">
    <source>
        <dbReference type="EMBL" id="EMP53925.1"/>
    </source>
</evidence>
<dbReference type="NCBIfam" id="TIGR02532">
    <property type="entry name" value="IV_pilin_GFxxxE"/>
    <property type="match status" value="1"/>
</dbReference>
<keyword evidence="1" id="KW-0812">Transmembrane</keyword>
<proteinExistence type="predicted"/>
<feature type="transmembrane region" description="Helical" evidence="1">
    <location>
        <begin position="25"/>
        <end position="49"/>
    </location>
</feature>
<dbReference type="Proteomes" id="UP000011960">
    <property type="component" value="Unassembled WGS sequence"/>
</dbReference>
<evidence type="ECO:0000313" key="4">
    <source>
        <dbReference type="Proteomes" id="UP000011960"/>
    </source>
</evidence>
<dbReference type="OrthoDB" id="8547299at2"/>
<keyword evidence="4" id="KW-1185">Reference proteome</keyword>
<organism evidence="3 4">
    <name type="scientific">Marinobacter santoriniensis NKSG1</name>
    <dbReference type="NCBI Taxonomy" id="1288826"/>
    <lineage>
        <taxon>Bacteria</taxon>
        <taxon>Pseudomonadati</taxon>
        <taxon>Pseudomonadota</taxon>
        <taxon>Gammaproteobacteria</taxon>
        <taxon>Pseudomonadales</taxon>
        <taxon>Marinobacteraceae</taxon>
        <taxon>Marinobacter</taxon>
    </lineage>
</organism>
<dbReference type="PATRIC" id="fig|1288826.3.peg.3670"/>
<dbReference type="AlphaFoldDB" id="M7CPF3"/>
<reference evidence="3 4" key="1">
    <citation type="journal article" date="2013" name="Genome Announc.">
        <title>Genome Sequence of Hydrothermal Arsenic-Respiring Bacterium Marinobacter santoriniensis NKSG1T.</title>
        <authorList>
            <person name="Handley K.M."/>
            <person name="Upton M."/>
            <person name="Beatson S.A."/>
            <person name="Hery M."/>
            <person name="Lloyd J.R."/>
        </authorList>
    </citation>
    <scope>NUCLEOTIDE SEQUENCE [LARGE SCALE GENOMIC DNA]</scope>
    <source>
        <strain evidence="3 4">NKSG1</strain>
    </source>
</reference>
<dbReference type="Pfam" id="PF22150">
    <property type="entry name" value="Tt1218-like"/>
    <property type="match status" value="1"/>
</dbReference>
<dbReference type="SUPFAM" id="SSF54523">
    <property type="entry name" value="Pili subunits"/>
    <property type="match status" value="1"/>
</dbReference>
<keyword evidence="1" id="KW-1133">Transmembrane helix</keyword>
<dbReference type="RefSeq" id="WP_008940807.1">
    <property type="nucleotide sequence ID" value="NZ_APAT01000030.1"/>
</dbReference>
<accession>M7CPF3</accession>
<dbReference type="EMBL" id="APAT01000030">
    <property type="protein sequence ID" value="EMP53925.1"/>
    <property type="molecule type" value="Genomic_DNA"/>
</dbReference>
<dbReference type="NCBIfam" id="TIGR02523">
    <property type="entry name" value="type_IV_pilV"/>
    <property type="match status" value="1"/>
</dbReference>
<keyword evidence="1" id="KW-0472">Membrane</keyword>
<dbReference type="InterPro" id="IPR013362">
    <property type="entry name" value="Pilus_4_PilV"/>
</dbReference>
<dbReference type="InterPro" id="IPR054402">
    <property type="entry name" value="Tt1218-like_dom"/>
</dbReference>
<feature type="domain" description="Type IV pilin Tt1218-like" evidence="2">
    <location>
        <begin position="52"/>
        <end position="117"/>
    </location>
</feature>
<dbReference type="eggNOG" id="COG4967">
    <property type="taxonomic scope" value="Bacteria"/>
</dbReference>
<comment type="caution">
    <text evidence="3">The sequence shown here is derived from an EMBL/GenBank/DDBJ whole genome shotgun (WGS) entry which is preliminary data.</text>
</comment>
<dbReference type="Pfam" id="PF07963">
    <property type="entry name" value="N_methyl"/>
    <property type="match status" value="1"/>
</dbReference>
<sequence length="184" mass="19455">MFKNPTQTNLRRLLVKPGQSHQGGFTLIEILVTMFILAVGLLGLAGLMFEGMRNNQGAYLRTQASILAYDMADRMRANRTEAESGSYGGFSTANVTSTTVPSCASDAAGCTPTNQVTVDQIQWTLQVQGTGADMAMVPGGIGTIAYDAGTNVYTITVQWDEASRAGDAGESIAGDNSYSVRLAL</sequence>
<dbReference type="InterPro" id="IPR045584">
    <property type="entry name" value="Pilin-like"/>
</dbReference>
<protein>
    <submittedName>
        <fullName evidence="3">Type IV pilus modification protein PilV</fullName>
    </submittedName>
</protein>
<evidence type="ECO:0000256" key="1">
    <source>
        <dbReference type="SAM" id="Phobius"/>
    </source>
</evidence>
<dbReference type="STRING" id="1288826.MSNKSG1_18475"/>
<evidence type="ECO:0000259" key="2">
    <source>
        <dbReference type="Pfam" id="PF22150"/>
    </source>
</evidence>
<name>M7CPF3_9GAMM</name>
<dbReference type="InterPro" id="IPR012902">
    <property type="entry name" value="N_methyl_site"/>
</dbReference>
<gene>
    <name evidence="3" type="ORF">MSNKSG1_18475</name>
</gene>